<protein>
    <submittedName>
        <fullName evidence="1">Uncharacterized protein</fullName>
    </submittedName>
</protein>
<dbReference type="EMBL" id="JBANMG010000004">
    <property type="protein sequence ID" value="KAK6953808.1"/>
    <property type="molecule type" value="Genomic_DNA"/>
</dbReference>
<dbReference type="AlphaFoldDB" id="A0AAX6MME0"/>
<proteinExistence type="predicted"/>
<reference evidence="1 2" key="1">
    <citation type="journal article" date="2024" name="Front Chem Biol">
        <title>Unveiling the potential of Daldinia eschscholtzii MFLUCC 19-0629 through bioactivity and bioinformatics studies for enhanced sustainable agriculture production.</title>
        <authorList>
            <person name="Brooks S."/>
            <person name="Weaver J.A."/>
            <person name="Klomchit A."/>
            <person name="Alharthi S.A."/>
            <person name="Onlamun T."/>
            <person name="Nurani R."/>
            <person name="Vong T.K."/>
            <person name="Alberti F."/>
            <person name="Greco C."/>
        </authorList>
    </citation>
    <scope>NUCLEOTIDE SEQUENCE [LARGE SCALE GENOMIC DNA]</scope>
    <source>
        <strain evidence="1">MFLUCC 19-0629</strain>
    </source>
</reference>
<keyword evidence="2" id="KW-1185">Reference proteome</keyword>
<accession>A0AAX6MME0</accession>
<evidence type="ECO:0000313" key="1">
    <source>
        <dbReference type="EMBL" id="KAK6953808.1"/>
    </source>
</evidence>
<evidence type="ECO:0000313" key="2">
    <source>
        <dbReference type="Proteomes" id="UP001369815"/>
    </source>
</evidence>
<comment type="caution">
    <text evidence="1">The sequence shown here is derived from an EMBL/GenBank/DDBJ whole genome shotgun (WGS) entry which is preliminary data.</text>
</comment>
<organism evidence="1 2">
    <name type="scientific">Daldinia eschscholtzii</name>
    <dbReference type="NCBI Taxonomy" id="292717"/>
    <lineage>
        <taxon>Eukaryota</taxon>
        <taxon>Fungi</taxon>
        <taxon>Dikarya</taxon>
        <taxon>Ascomycota</taxon>
        <taxon>Pezizomycotina</taxon>
        <taxon>Sordariomycetes</taxon>
        <taxon>Xylariomycetidae</taxon>
        <taxon>Xylariales</taxon>
        <taxon>Hypoxylaceae</taxon>
        <taxon>Daldinia</taxon>
    </lineage>
</organism>
<sequence>MSTVVLGELPFACGLYPGQSTACGVEDPAKKEFVREVDTADRLEKLLVLPDCTRADIDALIPPFHNPDWDYEISSRYHQRPSQNSIYSSPQVHSNNGRGINRKSVEVEEVVQRLLSKYETQEEYRESMVERYVEEQQQLNYLETQDMLIDEEARGRSDLPPVGHRWGDVSYPKGPQNDGLPDAACYDETPAGAVMFNFEGNTKGSPYRHEVGYINLETNNKSVDNTYYGQQPQGNNHLDNTPRLETHITHITHKYSEDGFSGSDEVTDDFIDFLAEKDKKPQGVNLSVRKLLSYLTGY</sequence>
<dbReference type="Proteomes" id="UP001369815">
    <property type="component" value="Unassembled WGS sequence"/>
</dbReference>
<name>A0AAX6MME0_9PEZI</name>
<gene>
    <name evidence="1" type="ORF">Daesc_003770</name>
</gene>